<dbReference type="Proteomes" id="UP000054826">
    <property type="component" value="Unassembled WGS sequence"/>
</dbReference>
<dbReference type="AlphaFoldDB" id="A0A0V1ISE3"/>
<evidence type="ECO:0000313" key="2">
    <source>
        <dbReference type="Proteomes" id="UP000054826"/>
    </source>
</evidence>
<gene>
    <name evidence="1" type="ORF">T4C_1614</name>
</gene>
<sequence length="266" mass="30213">MHLPITPLTHFYPPQSPAAVLHQQLDRRFRRCAAALPGKLRIIFVRLMVRKTSYVFLPYSQQRLYIYLSDLLQCSFRNCGYGLSGQMHLFSMSNAHVLLFIKKNNAVVTSFPLCPRICYPPKHLRYCRPALCSVLFCQNICRFFTITVQDVRASGAVLSEKLCIVRDQRSALHYPTSTTMPGLVRYPSNNIAIFHSDSVQLYTNHHLLATTHSHNAKGAFSTCHLCPHFNSPVPCSLQQIVNNFVTPNPVLSMTFHSFCSTAVFSF</sequence>
<protein>
    <submittedName>
        <fullName evidence="1">Uncharacterized protein</fullName>
    </submittedName>
</protein>
<accession>A0A0V1ISE3</accession>
<evidence type="ECO:0000313" key="1">
    <source>
        <dbReference type="EMBL" id="KRZ25657.1"/>
    </source>
</evidence>
<organism evidence="1 2">
    <name type="scientific">Trichinella pseudospiralis</name>
    <name type="common">Parasitic roundworm</name>
    <dbReference type="NCBI Taxonomy" id="6337"/>
    <lineage>
        <taxon>Eukaryota</taxon>
        <taxon>Metazoa</taxon>
        <taxon>Ecdysozoa</taxon>
        <taxon>Nematoda</taxon>
        <taxon>Enoplea</taxon>
        <taxon>Dorylaimia</taxon>
        <taxon>Trichinellida</taxon>
        <taxon>Trichinellidae</taxon>
        <taxon>Trichinella</taxon>
    </lineage>
</organism>
<dbReference type="EMBL" id="JYDV01000194">
    <property type="protein sequence ID" value="KRZ25657.1"/>
    <property type="molecule type" value="Genomic_DNA"/>
</dbReference>
<reference evidence="1 2" key="1">
    <citation type="submission" date="2015-01" db="EMBL/GenBank/DDBJ databases">
        <title>Evolution of Trichinella species and genotypes.</title>
        <authorList>
            <person name="Korhonen P.K."/>
            <person name="Edoardo P."/>
            <person name="Giuseppe L.R."/>
            <person name="Gasser R.B."/>
        </authorList>
    </citation>
    <scope>NUCLEOTIDE SEQUENCE [LARGE SCALE GENOMIC DNA]</scope>
    <source>
        <strain evidence="1">ISS176</strain>
    </source>
</reference>
<comment type="caution">
    <text evidence="1">The sequence shown here is derived from an EMBL/GenBank/DDBJ whole genome shotgun (WGS) entry which is preliminary data.</text>
</comment>
<name>A0A0V1ISE3_TRIPS</name>
<proteinExistence type="predicted"/>